<gene>
    <name evidence="1" type="ORF">NCTC9836_00866</name>
</gene>
<dbReference type="Pfam" id="PF09719">
    <property type="entry name" value="C_GCAxxG_C_C"/>
    <property type="match status" value="1"/>
</dbReference>
<evidence type="ECO:0000313" key="2">
    <source>
        <dbReference type="Proteomes" id="UP000254664"/>
    </source>
</evidence>
<organism evidence="1 2">
    <name type="scientific">Clostridium putrefaciens</name>
    <dbReference type="NCBI Taxonomy" id="99675"/>
    <lineage>
        <taxon>Bacteria</taxon>
        <taxon>Bacillati</taxon>
        <taxon>Bacillota</taxon>
        <taxon>Clostridia</taxon>
        <taxon>Eubacteriales</taxon>
        <taxon>Clostridiaceae</taxon>
        <taxon>Clostridium</taxon>
    </lineage>
</organism>
<dbReference type="Proteomes" id="UP000254664">
    <property type="component" value="Unassembled WGS sequence"/>
</dbReference>
<keyword evidence="2" id="KW-1185">Reference proteome</keyword>
<protein>
    <submittedName>
        <fullName evidence="1">C_GCAxxG_C_C family protein</fullName>
    </submittedName>
</protein>
<dbReference type="RefSeq" id="WP_115640622.1">
    <property type="nucleotide sequence ID" value="NZ_UFWZ01000001.1"/>
</dbReference>
<evidence type="ECO:0000313" key="1">
    <source>
        <dbReference type="EMBL" id="SUY46570.1"/>
    </source>
</evidence>
<sequence length="142" mass="15777">MNETEVLTLFSQGFDCSQIVLSEIRDELNLDDVTAKKVTACFGGGMFCAETCGAVTAALMAIGLKYGHYMPHATDEKNKAIEKSMEFKSKFLQKYPSLKCKEILGYDLSNPDEMEIITKKNLIPNMCPKLVIVTIVVLKNTL</sequence>
<reference evidence="1 2" key="1">
    <citation type="submission" date="2018-06" db="EMBL/GenBank/DDBJ databases">
        <authorList>
            <consortium name="Pathogen Informatics"/>
            <person name="Doyle S."/>
        </authorList>
    </citation>
    <scope>NUCLEOTIDE SEQUENCE [LARGE SCALE GENOMIC DNA]</scope>
    <source>
        <strain evidence="1 2">NCTC9836</strain>
    </source>
</reference>
<proteinExistence type="predicted"/>
<accession>A0A381J5S1</accession>
<dbReference type="AlphaFoldDB" id="A0A381J5S1"/>
<dbReference type="NCBIfam" id="TIGR01909">
    <property type="entry name" value="C_GCAxxG_C_C"/>
    <property type="match status" value="1"/>
</dbReference>
<name>A0A381J5S1_9CLOT</name>
<dbReference type="InterPro" id="IPR010181">
    <property type="entry name" value="CGCAxxGCC_motif"/>
</dbReference>
<dbReference type="EMBL" id="UFWZ01000001">
    <property type="protein sequence ID" value="SUY46570.1"/>
    <property type="molecule type" value="Genomic_DNA"/>
</dbReference>
<dbReference type="OrthoDB" id="9791535at2"/>